<dbReference type="InterPro" id="IPR005467">
    <property type="entry name" value="His_kinase_dom"/>
</dbReference>
<dbReference type="SUPFAM" id="SSF55874">
    <property type="entry name" value="ATPase domain of HSP90 chaperone/DNA topoisomerase II/histidine kinase"/>
    <property type="match status" value="1"/>
</dbReference>
<protein>
    <recommendedName>
        <fullName evidence="2">histidine kinase</fullName>
        <ecNumber evidence="2">2.7.13.3</ecNumber>
    </recommendedName>
</protein>
<accession>A0ABS6XB41</accession>
<dbReference type="PANTHER" id="PTHR24421">
    <property type="entry name" value="NITRATE/NITRITE SENSOR PROTEIN NARX-RELATED"/>
    <property type="match status" value="1"/>
</dbReference>
<evidence type="ECO:0000313" key="11">
    <source>
        <dbReference type="EMBL" id="MBW3365081.1"/>
    </source>
</evidence>
<dbReference type="InterPro" id="IPR013656">
    <property type="entry name" value="PAS_4"/>
</dbReference>
<name>A0ABS6XB41_9BACT</name>
<dbReference type="InterPro" id="IPR035965">
    <property type="entry name" value="PAS-like_dom_sf"/>
</dbReference>
<keyword evidence="7" id="KW-0067">ATP-binding</keyword>
<evidence type="ECO:0000256" key="9">
    <source>
        <dbReference type="SAM" id="Coils"/>
    </source>
</evidence>
<dbReference type="CDD" id="cd00130">
    <property type="entry name" value="PAS"/>
    <property type="match status" value="1"/>
</dbReference>
<keyword evidence="6" id="KW-0418">Kinase</keyword>
<evidence type="ECO:0000256" key="1">
    <source>
        <dbReference type="ARBA" id="ARBA00000085"/>
    </source>
</evidence>
<dbReference type="InterPro" id="IPR003594">
    <property type="entry name" value="HATPase_dom"/>
</dbReference>
<keyword evidence="12" id="KW-1185">Reference proteome</keyword>
<comment type="caution">
    <text evidence="11">The sequence shown here is derived from an EMBL/GenBank/DDBJ whole genome shotgun (WGS) entry which is preliminary data.</text>
</comment>
<evidence type="ECO:0000256" key="6">
    <source>
        <dbReference type="ARBA" id="ARBA00022777"/>
    </source>
</evidence>
<dbReference type="PROSITE" id="PS50109">
    <property type="entry name" value="HIS_KIN"/>
    <property type="match status" value="1"/>
</dbReference>
<dbReference type="InterPro" id="IPR011712">
    <property type="entry name" value="Sig_transdc_His_kin_sub3_dim/P"/>
</dbReference>
<evidence type="ECO:0000256" key="4">
    <source>
        <dbReference type="ARBA" id="ARBA00022679"/>
    </source>
</evidence>
<dbReference type="SMART" id="SM00387">
    <property type="entry name" value="HATPase_c"/>
    <property type="match status" value="1"/>
</dbReference>
<evidence type="ECO:0000259" key="10">
    <source>
        <dbReference type="PROSITE" id="PS50109"/>
    </source>
</evidence>
<keyword evidence="4" id="KW-0808">Transferase</keyword>
<keyword evidence="3" id="KW-0597">Phosphoprotein</keyword>
<feature type="coiled-coil region" evidence="9">
    <location>
        <begin position="150"/>
        <end position="177"/>
    </location>
</feature>
<dbReference type="PANTHER" id="PTHR24421:SF10">
    <property type="entry name" value="NITRATE_NITRITE SENSOR PROTEIN NARQ"/>
    <property type="match status" value="1"/>
</dbReference>
<dbReference type="NCBIfam" id="TIGR00229">
    <property type="entry name" value="sensory_box"/>
    <property type="match status" value="1"/>
</dbReference>
<dbReference type="RefSeq" id="WP_199109606.1">
    <property type="nucleotide sequence ID" value="NZ_JAHWXQ010000002.1"/>
</dbReference>
<feature type="coiled-coil region" evidence="9">
    <location>
        <begin position="295"/>
        <end position="329"/>
    </location>
</feature>
<dbReference type="EMBL" id="JAHWXQ010000002">
    <property type="protein sequence ID" value="MBW3365081.1"/>
    <property type="molecule type" value="Genomic_DNA"/>
</dbReference>
<proteinExistence type="predicted"/>
<organism evidence="11 12">
    <name type="scientific">Pontibacter populi</name>
    <dbReference type="NCBI Taxonomy" id="890055"/>
    <lineage>
        <taxon>Bacteria</taxon>
        <taxon>Pseudomonadati</taxon>
        <taxon>Bacteroidota</taxon>
        <taxon>Cytophagia</taxon>
        <taxon>Cytophagales</taxon>
        <taxon>Hymenobacteraceae</taxon>
        <taxon>Pontibacter</taxon>
    </lineage>
</organism>
<evidence type="ECO:0000313" key="12">
    <source>
        <dbReference type="Proteomes" id="UP000774935"/>
    </source>
</evidence>
<comment type="catalytic activity">
    <reaction evidence="1">
        <text>ATP + protein L-histidine = ADP + protein N-phospho-L-histidine.</text>
        <dbReference type="EC" id="2.7.13.3"/>
    </reaction>
</comment>
<dbReference type="EC" id="2.7.13.3" evidence="2"/>
<dbReference type="InterPro" id="IPR000014">
    <property type="entry name" value="PAS"/>
</dbReference>
<dbReference type="Pfam" id="PF07730">
    <property type="entry name" value="HisKA_3"/>
    <property type="match status" value="1"/>
</dbReference>
<evidence type="ECO:0000256" key="3">
    <source>
        <dbReference type="ARBA" id="ARBA00022553"/>
    </source>
</evidence>
<sequence length="879" mass="100582">MSHSATSTLQEMSGIQNLPLLKIFEAQSEAGLIVSHDLRILGVTDSLLKETLTIRENIVGQYVFHIFPDNPGAPDASSTATLKEVFQQVFTEGEPYKLEAQRYDIVDPENTGSFIERYWNTNTIPILNEEGEVACILHKTINITEEICAKRELKESQERERIALAQAEQQRLRLERLFEQAPAAFALLEGPGLVFKVVNKTYQQLFPGREMLGLPLFEAMPELKGQPVYDIIQHVYNTAETFEGKELLAPLSRYQGQPAEDLYWNFIYQVLFDAQGEVSGVLIFSLDVTEFVKSRQQAEKNAMALQELSRKLEDRIEQRTQELRVAQGEAERQSLRLNSLFMQAPAAICILDGPDLVYELVNPEYAALFPERELLGKPILEALPEIKDNKVYRTFREVYETGITHEEKEMLIPFVRPENGAMENRYFRYIQQARYNDQEQVNGVVVFALEVTKQVRARKAEEASVKQLRLVTNSLPVLIGYLDREERYRFANKAYEKWFLIKSEDLIGRKIRDVIGEVPYQNVKGYIDQGLAGESVVFESRMPYREDFVKYIHTCYVPDIRDGVVRGFYTLVTDITEQVYVRQALEESEYKAKAMAEMLAATNQELKLANDTLGKYNFELELRVEKRTSELQKANRQLQKQIRENKKAEESLSESHKKLQALTKHLQVMREDERKYIARELHDELGQAFTALKIDLTLIMKMLAAGQIEKGLFHAELQSMMKTINSSITSVREIVATLRPTVLDNFGLLSEIESQAQEFQKRTAITMELTTTLKYIPLEQEASIEVFRIIQESLTNIARHSEASAATITIDKADNFFRFEVTDNGKGMQADNLTEIRTFGLLGMQERADRIGASLTFDSMPDKGTRIILEVPFTALATI</sequence>
<dbReference type="InterPro" id="IPR050482">
    <property type="entry name" value="Sensor_HK_TwoCompSys"/>
</dbReference>
<dbReference type="InterPro" id="IPR036890">
    <property type="entry name" value="HATPase_C_sf"/>
</dbReference>
<dbReference type="Proteomes" id="UP000774935">
    <property type="component" value="Unassembled WGS sequence"/>
</dbReference>
<feature type="coiled-coil region" evidence="9">
    <location>
        <begin position="617"/>
        <end position="665"/>
    </location>
</feature>
<dbReference type="CDD" id="cd16917">
    <property type="entry name" value="HATPase_UhpB-NarQ-NarX-like"/>
    <property type="match status" value="1"/>
</dbReference>
<reference evidence="11 12" key="1">
    <citation type="submission" date="2021-07" db="EMBL/GenBank/DDBJ databases">
        <authorList>
            <person name="Kim M.K."/>
        </authorList>
    </citation>
    <scope>NUCLEOTIDE SEQUENCE [LARGE SCALE GENOMIC DNA]</scope>
    <source>
        <strain evidence="11 12">HLY7-15</strain>
    </source>
</reference>
<dbReference type="Gene3D" id="3.30.450.20">
    <property type="entry name" value="PAS domain"/>
    <property type="match status" value="4"/>
</dbReference>
<dbReference type="Pfam" id="PF08448">
    <property type="entry name" value="PAS_4"/>
    <property type="match status" value="3"/>
</dbReference>
<evidence type="ECO:0000256" key="8">
    <source>
        <dbReference type="ARBA" id="ARBA00023012"/>
    </source>
</evidence>
<gene>
    <name evidence="11" type="ORF">KYK27_08500</name>
</gene>
<evidence type="ECO:0000256" key="5">
    <source>
        <dbReference type="ARBA" id="ARBA00022741"/>
    </source>
</evidence>
<keyword evidence="8" id="KW-0902">Two-component regulatory system</keyword>
<keyword evidence="9" id="KW-0175">Coiled coil</keyword>
<evidence type="ECO:0000256" key="7">
    <source>
        <dbReference type="ARBA" id="ARBA00022840"/>
    </source>
</evidence>
<keyword evidence="5" id="KW-0547">Nucleotide-binding</keyword>
<evidence type="ECO:0000256" key="2">
    <source>
        <dbReference type="ARBA" id="ARBA00012438"/>
    </source>
</evidence>
<dbReference type="Gene3D" id="1.20.5.1930">
    <property type="match status" value="1"/>
</dbReference>
<dbReference type="Gene3D" id="3.30.565.10">
    <property type="entry name" value="Histidine kinase-like ATPase, C-terminal domain"/>
    <property type="match status" value="1"/>
</dbReference>
<feature type="domain" description="Histidine kinase" evidence="10">
    <location>
        <begin position="680"/>
        <end position="875"/>
    </location>
</feature>
<dbReference type="SMART" id="SM00091">
    <property type="entry name" value="PAS"/>
    <property type="match status" value="3"/>
</dbReference>
<dbReference type="Pfam" id="PF02518">
    <property type="entry name" value="HATPase_c"/>
    <property type="match status" value="1"/>
</dbReference>
<dbReference type="SUPFAM" id="SSF55785">
    <property type="entry name" value="PYP-like sensor domain (PAS domain)"/>
    <property type="match status" value="3"/>
</dbReference>